<dbReference type="GO" id="GO:0042834">
    <property type="term" value="F:peptidoglycan binding"/>
    <property type="evidence" value="ECO:0007669"/>
    <property type="project" value="InterPro"/>
</dbReference>
<keyword evidence="5" id="KW-0132">Cell division</keyword>
<dbReference type="PANTHER" id="PTHR38687">
    <property type="entry name" value="CELL DIVISION PROTEIN DEDD-RELATED"/>
    <property type="match status" value="1"/>
</dbReference>
<name>A0A4R2N8T7_9PAST</name>
<keyword evidence="3" id="KW-1133">Transmembrane helix</keyword>
<sequence length="260" mass="29245">MSNRDYARKSKKSGLNKSLILALIVVLLIASGVGLWFLKESASPSNPIPQQARPRTQQKSTLPSPPEEVYSYIRDLETREVPIDSGSQFSQLTQEQEQKMLKQKEKEEERRRLLQQEQLDKQEEKTQSEQALSEQDPTERYKQAERQKQAAEIRKQETEAKKRDAESKNVEQTKSTKVVSQSSSQVQKPSGKFGLQCGAFKNKAQAENMQARLTMAGYNAQIATNADWNRVFIGPIGDRAAAIKAQSNAKSVAECVIVSM</sequence>
<evidence type="ECO:0000313" key="6">
    <source>
        <dbReference type="Proteomes" id="UP000295537"/>
    </source>
</evidence>
<dbReference type="InterPro" id="IPR011930">
    <property type="entry name" value="FtsN"/>
</dbReference>
<dbReference type="PANTHER" id="PTHR38687:SF2">
    <property type="entry name" value="CELL DIVISION PROTEIN FTSN"/>
    <property type="match status" value="1"/>
</dbReference>
<dbReference type="InterPro" id="IPR007730">
    <property type="entry name" value="SPOR-like_dom"/>
</dbReference>
<keyword evidence="3" id="KW-0812">Transmembrane</keyword>
<feature type="region of interest" description="Disordered" evidence="2">
    <location>
        <begin position="43"/>
        <end position="67"/>
    </location>
</feature>
<dbReference type="OrthoDB" id="8558195at2"/>
<dbReference type="EMBL" id="SLXJ01000006">
    <property type="protein sequence ID" value="TCP17383.1"/>
    <property type="molecule type" value="Genomic_DNA"/>
</dbReference>
<dbReference type="GO" id="GO:0051301">
    <property type="term" value="P:cell division"/>
    <property type="evidence" value="ECO:0007669"/>
    <property type="project" value="UniProtKB-KW"/>
</dbReference>
<evidence type="ECO:0000256" key="2">
    <source>
        <dbReference type="SAM" id="MobiDB-lite"/>
    </source>
</evidence>
<feature type="domain" description="SPOR" evidence="4">
    <location>
        <begin position="187"/>
        <end position="260"/>
    </location>
</feature>
<dbReference type="Proteomes" id="UP000295537">
    <property type="component" value="Unassembled WGS sequence"/>
</dbReference>
<dbReference type="RefSeq" id="WP_132501310.1">
    <property type="nucleotide sequence ID" value="NZ_LVXA01000001.1"/>
</dbReference>
<keyword evidence="5" id="KW-0131">Cell cycle</keyword>
<dbReference type="NCBIfam" id="TIGR02223">
    <property type="entry name" value="ftsN"/>
    <property type="match status" value="1"/>
</dbReference>
<dbReference type="InterPro" id="IPR036680">
    <property type="entry name" value="SPOR-like_sf"/>
</dbReference>
<comment type="caution">
    <text evidence="5">The sequence shown here is derived from an EMBL/GenBank/DDBJ whole genome shotgun (WGS) entry which is preliminary data.</text>
</comment>
<organism evidence="5 6">
    <name type="scientific">Nicoletella semolina</name>
    <dbReference type="NCBI Taxonomy" id="271160"/>
    <lineage>
        <taxon>Bacteria</taxon>
        <taxon>Pseudomonadati</taxon>
        <taxon>Pseudomonadota</taxon>
        <taxon>Gammaproteobacteria</taxon>
        <taxon>Pasteurellales</taxon>
        <taxon>Pasteurellaceae</taxon>
        <taxon>Nicoletella</taxon>
    </lineage>
</organism>
<dbReference type="Pfam" id="PF05036">
    <property type="entry name" value="SPOR"/>
    <property type="match status" value="1"/>
</dbReference>
<feature type="region of interest" description="Disordered" evidence="2">
    <location>
        <begin position="85"/>
        <end position="192"/>
    </location>
</feature>
<accession>A0A4R2N8T7</accession>
<dbReference type="Gene3D" id="3.30.70.1070">
    <property type="entry name" value="Sporulation related repeat"/>
    <property type="match status" value="1"/>
</dbReference>
<dbReference type="SUPFAM" id="SSF110997">
    <property type="entry name" value="Sporulation related repeat"/>
    <property type="match status" value="1"/>
</dbReference>
<feature type="transmembrane region" description="Helical" evidence="3">
    <location>
        <begin position="20"/>
        <end position="38"/>
    </location>
</feature>
<dbReference type="AlphaFoldDB" id="A0A4R2N8T7"/>
<feature type="compositionally biased region" description="Basic and acidic residues" evidence="2">
    <location>
        <begin position="137"/>
        <end position="171"/>
    </location>
</feature>
<keyword evidence="6" id="KW-1185">Reference proteome</keyword>
<protein>
    <recommendedName>
        <fullName evidence="1">Cell division protein FtsN</fullName>
    </recommendedName>
</protein>
<reference evidence="5 6" key="1">
    <citation type="submission" date="2019-03" db="EMBL/GenBank/DDBJ databases">
        <title>Genomic Encyclopedia of Type Strains, Phase IV (KMG-IV): sequencing the most valuable type-strain genomes for metagenomic binning, comparative biology and taxonomic classification.</title>
        <authorList>
            <person name="Goeker M."/>
        </authorList>
    </citation>
    <scope>NUCLEOTIDE SEQUENCE [LARGE SCALE GENOMIC DNA]</scope>
    <source>
        <strain evidence="5 6">DSM 16380</strain>
    </source>
</reference>
<evidence type="ECO:0000259" key="4">
    <source>
        <dbReference type="PROSITE" id="PS51724"/>
    </source>
</evidence>
<proteinExistence type="predicted"/>
<feature type="compositionally biased region" description="Polar residues" evidence="2">
    <location>
        <begin position="43"/>
        <end position="62"/>
    </location>
</feature>
<feature type="compositionally biased region" description="Basic and acidic residues" evidence="2">
    <location>
        <begin position="96"/>
        <end position="127"/>
    </location>
</feature>
<evidence type="ECO:0000256" key="3">
    <source>
        <dbReference type="SAM" id="Phobius"/>
    </source>
</evidence>
<evidence type="ECO:0000313" key="5">
    <source>
        <dbReference type="EMBL" id="TCP17383.1"/>
    </source>
</evidence>
<dbReference type="PROSITE" id="PS51724">
    <property type="entry name" value="SPOR"/>
    <property type="match status" value="1"/>
</dbReference>
<evidence type="ECO:0000256" key="1">
    <source>
        <dbReference type="NCBIfam" id="TIGR02223"/>
    </source>
</evidence>
<feature type="compositionally biased region" description="Low complexity" evidence="2">
    <location>
        <begin position="172"/>
        <end position="188"/>
    </location>
</feature>
<dbReference type="InterPro" id="IPR052521">
    <property type="entry name" value="Cell_div_SPOR-domain"/>
</dbReference>
<keyword evidence="3" id="KW-0472">Membrane</keyword>
<gene>
    <name evidence="5" type="ORF">EV693_10667</name>
</gene>